<dbReference type="EC" id="4.1.1.17" evidence="6"/>
<evidence type="ECO:0000256" key="1">
    <source>
        <dbReference type="ARBA" id="ARBA00001933"/>
    </source>
</evidence>
<dbReference type="SUPFAM" id="SSF50621">
    <property type="entry name" value="Alanine racemase C-terminal domain-like"/>
    <property type="match status" value="1"/>
</dbReference>
<evidence type="ECO:0000256" key="5">
    <source>
        <dbReference type="ARBA" id="ARBA00034115"/>
    </source>
</evidence>
<evidence type="ECO:0000256" key="9">
    <source>
        <dbReference type="RuleBase" id="RU003737"/>
    </source>
</evidence>
<dbReference type="InterPro" id="IPR000183">
    <property type="entry name" value="Orn/DAP/Arg_de-COase"/>
</dbReference>
<keyword evidence="13" id="KW-1185">Reference proteome</keyword>
<dbReference type="PROSITE" id="PS00878">
    <property type="entry name" value="ODR_DC_2_1"/>
    <property type="match status" value="1"/>
</dbReference>
<dbReference type="CDD" id="cd00622">
    <property type="entry name" value="PLPDE_III_ODC"/>
    <property type="match status" value="1"/>
</dbReference>
<feature type="active site" description="Proton donor" evidence="8">
    <location>
        <position position="330"/>
    </location>
</feature>
<dbReference type="GO" id="GO:0004586">
    <property type="term" value="F:ornithine decarboxylase activity"/>
    <property type="evidence" value="ECO:0007669"/>
    <property type="project" value="UniProtKB-EC"/>
</dbReference>
<dbReference type="PRINTS" id="PR01179">
    <property type="entry name" value="ODADCRBXLASE"/>
</dbReference>
<comment type="catalytic activity">
    <reaction evidence="7">
        <text>L-ornithine + H(+) = putrescine + CO2</text>
        <dbReference type="Rhea" id="RHEA:22964"/>
        <dbReference type="ChEBI" id="CHEBI:15378"/>
        <dbReference type="ChEBI" id="CHEBI:16526"/>
        <dbReference type="ChEBI" id="CHEBI:46911"/>
        <dbReference type="ChEBI" id="CHEBI:326268"/>
        <dbReference type="EC" id="4.1.1.17"/>
    </reaction>
</comment>
<dbReference type="InterPro" id="IPR029066">
    <property type="entry name" value="PLP-binding_barrel"/>
</dbReference>
<evidence type="ECO:0000256" key="7">
    <source>
        <dbReference type="ARBA" id="ARBA00049127"/>
    </source>
</evidence>
<dbReference type="Pfam" id="PF00278">
    <property type="entry name" value="Orn_DAP_Arg_deC"/>
    <property type="match status" value="1"/>
</dbReference>
<feature type="domain" description="Orn/DAP/Arg decarboxylase 2 C-terminal" evidence="10">
    <location>
        <begin position="267"/>
        <end position="358"/>
    </location>
</feature>
<dbReference type="InterPro" id="IPR009006">
    <property type="entry name" value="Ala_racemase/Decarboxylase_C"/>
</dbReference>
<sequence>MTTTAAIWRNPESYLAAERPDAPVLFFAPAVLTASAKRFLTGFPGLVTYAVKSNSEPAVVMTLIAAGVKAWDVASPAEIELIRGLDPDAALHYHNPAKSRGEIGFALDHGVRTFSVDSVVELDKVAAIAAERGVAAADVEISVRFKLPVRGAAYDFGAKFGASPEKAAALLRQAQGLGMVASLTFHPGTQCETADAWVSYIHQAARIAEDAGVSLRRLNVGGGFPGALYGERFDLEAIFEAIGAARDAAFGPDMPLVCEPGRGLVSGCMTLAARVKLVREDGAVFLNDGVYGALDEFPVLGRTHSYRVLTPEGLPREGDARPVIFFGPTCDSVDRLPGDNLAPAGIAEDDVVVFEAMGAYGSVTATSFNGYGGLRSVLVSEL</sequence>
<evidence type="ECO:0000256" key="3">
    <source>
        <dbReference type="ARBA" id="ARBA00022898"/>
    </source>
</evidence>
<comment type="similarity">
    <text evidence="2 9">Belongs to the Orn/Lys/Arg decarboxylase class-II family.</text>
</comment>
<comment type="cofactor">
    <cofactor evidence="1 8">
        <name>pyridoxal 5'-phosphate</name>
        <dbReference type="ChEBI" id="CHEBI:597326"/>
    </cofactor>
</comment>
<keyword evidence="3 8" id="KW-0663">Pyridoxal phosphate</keyword>
<evidence type="ECO:0000259" key="10">
    <source>
        <dbReference type="Pfam" id="PF00278"/>
    </source>
</evidence>
<dbReference type="Gene3D" id="2.40.37.10">
    <property type="entry name" value="Lyase, Ornithine Decarboxylase, Chain A, domain 1"/>
    <property type="match status" value="1"/>
</dbReference>
<keyword evidence="4" id="KW-0456">Lyase</keyword>
<feature type="domain" description="Orn/DAP/Arg decarboxylase 2 N-terminal" evidence="11">
    <location>
        <begin position="36"/>
        <end position="265"/>
    </location>
</feature>
<reference evidence="12 13" key="1">
    <citation type="submission" date="2016-10" db="EMBL/GenBank/DDBJ databases">
        <authorList>
            <person name="de Groot N.N."/>
        </authorList>
    </citation>
    <scope>NUCLEOTIDE SEQUENCE [LARGE SCALE GENOMIC DNA]</scope>
    <source>
        <strain evidence="12 13">DSM 15345</strain>
    </source>
</reference>
<dbReference type="GO" id="GO:0005737">
    <property type="term" value="C:cytoplasm"/>
    <property type="evidence" value="ECO:0007669"/>
    <property type="project" value="TreeGrafter"/>
</dbReference>
<dbReference type="InterPro" id="IPR022643">
    <property type="entry name" value="De-COase2_C"/>
</dbReference>
<dbReference type="PANTHER" id="PTHR11482">
    <property type="entry name" value="ARGININE/DIAMINOPIMELATE/ORNITHINE DECARBOXYLASE"/>
    <property type="match status" value="1"/>
</dbReference>
<protein>
    <recommendedName>
        <fullName evidence="6">ornithine decarboxylase</fullName>
        <ecNumber evidence="6">4.1.1.17</ecNumber>
    </recommendedName>
</protein>
<evidence type="ECO:0000256" key="8">
    <source>
        <dbReference type="PIRSR" id="PIRSR600183-50"/>
    </source>
</evidence>
<dbReference type="EMBL" id="FNQM01000001">
    <property type="protein sequence ID" value="SDZ81693.1"/>
    <property type="molecule type" value="Genomic_DNA"/>
</dbReference>
<dbReference type="PANTHER" id="PTHR11482:SF6">
    <property type="entry name" value="ORNITHINE DECARBOXYLASE 1-RELATED"/>
    <property type="match status" value="1"/>
</dbReference>
<dbReference type="SUPFAM" id="SSF51419">
    <property type="entry name" value="PLP-binding barrel"/>
    <property type="match status" value="1"/>
</dbReference>
<dbReference type="STRING" id="89524.SAMN05444370_101497"/>
<name>A0A1H3W3M7_9RHOB</name>
<evidence type="ECO:0000313" key="12">
    <source>
        <dbReference type="EMBL" id="SDZ81693.1"/>
    </source>
</evidence>
<evidence type="ECO:0000256" key="4">
    <source>
        <dbReference type="ARBA" id="ARBA00023239"/>
    </source>
</evidence>
<dbReference type="InterPro" id="IPR022653">
    <property type="entry name" value="De-COase2_pyr-phos_BS"/>
</dbReference>
<dbReference type="GO" id="GO:0033387">
    <property type="term" value="P:putrescine biosynthetic process from arginine, via ornithine"/>
    <property type="evidence" value="ECO:0007669"/>
    <property type="project" value="TreeGrafter"/>
</dbReference>
<dbReference type="RefSeq" id="WP_093248006.1">
    <property type="nucleotide sequence ID" value="NZ_FNQM01000001.1"/>
</dbReference>
<evidence type="ECO:0000256" key="2">
    <source>
        <dbReference type="ARBA" id="ARBA00008872"/>
    </source>
</evidence>
<dbReference type="Pfam" id="PF02784">
    <property type="entry name" value="Orn_Arg_deC_N"/>
    <property type="match status" value="1"/>
</dbReference>
<accession>A0A1H3W3M7</accession>
<feature type="modified residue" description="N6-(pyridoxal phosphate)lysine" evidence="8">
    <location>
        <position position="52"/>
    </location>
</feature>
<gene>
    <name evidence="12" type="ORF">SAMN05444370_101497</name>
</gene>
<dbReference type="InterPro" id="IPR002433">
    <property type="entry name" value="Orn_de-COase"/>
</dbReference>
<dbReference type="InterPro" id="IPR022644">
    <property type="entry name" value="De-COase2_N"/>
</dbReference>
<dbReference type="PRINTS" id="PR01182">
    <property type="entry name" value="ORNDCRBXLASE"/>
</dbReference>
<dbReference type="OrthoDB" id="9802147at2"/>
<dbReference type="Proteomes" id="UP000198703">
    <property type="component" value="Unassembled WGS sequence"/>
</dbReference>
<comment type="pathway">
    <text evidence="5">Amine and polyamine biosynthesis; putrescine biosynthesis via L-ornithine pathway; putrescine from L-ornithine: step 1/1.</text>
</comment>
<dbReference type="Gene3D" id="3.20.20.10">
    <property type="entry name" value="Alanine racemase"/>
    <property type="match status" value="1"/>
</dbReference>
<evidence type="ECO:0000259" key="11">
    <source>
        <dbReference type="Pfam" id="PF02784"/>
    </source>
</evidence>
<dbReference type="AlphaFoldDB" id="A0A1H3W3M7"/>
<proteinExistence type="inferred from homology"/>
<organism evidence="12 13">
    <name type="scientific">Rubrimonas cliftonensis</name>
    <dbReference type="NCBI Taxonomy" id="89524"/>
    <lineage>
        <taxon>Bacteria</taxon>
        <taxon>Pseudomonadati</taxon>
        <taxon>Pseudomonadota</taxon>
        <taxon>Alphaproteobacteria</taxon>
        <taxon>Rhodobacterales</taxon>
        <taxon>Paracoccaceae</taxon>
        <taxon>Rubrimonas</taxon>
    </lineage>
</organism>
<evidence type="ECO:0000256" key="6">
    <source>
        <dbReference type="ARBA" id="ARBA00034138"/>
    </source>
</evidence>
<evidence type="ECO:0000313" key="13">
    <source>
        <dbReference type="Proteomes" id="UP000198703"/>
    </source>
</evidence>